<dbReference type="Gene3D" id="2.40.50.140">
    <property type="entry name" value="Nucleic acid-binding proteins"/>
    <property type="match status" value="1"/>
</dbReference>
<dbReference type="NCBIfam" id="TIGR00594">
    <property type="entry name" value="polc"/>
    <property type="match status" value="1"/>
</dbReference>
<comment type="caution">
    <text evidence="10">The sequence shown here is derived from an EMBL/GenBank/DDBJ whole genome shotgun (WGS) entry which is preliminary data.</text>
</comment>
<dbReference type="PANTHER" id="PTHR32294:SF0">
    <property type="entry name" value="DNA POLYMERASE III SUBUNIT ALPHA"/>
    <property type="match status" value="1"/>
</dbReference>
<feature type="domain" description="Polymerase/histidinol phosphatase N-terminal" evidence="9">
    <location>
        <begin position="25"/>
        <end position="92"/>
    </location>
</feature>
<dbReference type="PANTHER" id="PTHR32294">
    <property type="entry name" value="DNA POLYMERASE III SUBUNIT ALPHA"/>
    <property type="match status" value="1"/>
</dbReference>
<dbReference type="Pfam" id="PF01336">
    <property type="entry name" value="tRNA_anti-codon"/>
    <property type="match status" value="1"/>
</dbReference>
<dbReference type="AlphaFoldDB" id="A0A0G0MJB9"/>
<evidence type="ECO:0000256" key="2">
    <source>
        <dbReference type="ARBA" id="ARBA00012417"/>
    </source>
</evidence>
<dbReference type="InterPro" id="IPR041931">
    <property type="entry name" value="DNA_pol3_alpha_thumb_dom"/>
</dbReference>
<accession>A0A0G0MJB9</accession>
<keyword evidence="5" id="KW-0548">Nucleotidyltransferase</keyword>
<dbReference type="STRING" id="1618574.UT24_C0012G0108"/>
<comment type="catalytic activity">
    <reaction evidence="8">
        <text>DNA(n) + a 2'-deoxyribonucleoside 5'-triphosphate = DNA(n+1) + diphosphate</text>
        <dbReference type="Rhea" id="RHEA:22508"/>
        <dbReference type="Rhea" id="RHEA-COMP:17339"/>
        <dbReference type="Rhea" id="RHEA-COMP:17340"/>
        <dbReference type="ChEBI" id="CHEBI:33019"/>
        <dbReference type="ChEBI" id="CHEBI:61560"/>
        <dbReference type="ChEBI" id="CHEBI:173112"/>
        <dbReference type="EC" id="2.7.7.7"/>
    </reaction>
</comment>
<dbReference type="Pfam" id="PF02811">
    <property type="entry name" value="PHP"/>
    <property type="match status" value="1"/>
</dbReference>
<evidence type="ECO:0000313" key="11">
    <source>
        <dbReference type="Proteomes" id="UP000033881"/>
    </source>
</evidence>
<dbReference type="EMBL" id="LBWB01000012">
    <property type="protein sequence ID" value="KKR00486.1"/>
    <property type="molecule type" value="Genomic_DNA"/>
</dbReference>
<keyword evidence="6" id="KW-0235">DNA replication</keyword>
<evidence type="ECO:0000256" key="6">
    <source>
        <dbReference type="ARBA" id="ARBA00022705"/>
    </source>
</evidence>
<dbReference type="GO" id="GO:0008408">
    <property type="term" value="F:3'-5' exonuclease activity"/>
    <property type="evidence" value="ECO:0007669"/>
    <property type="project" value="InterPro"/>
</dbReference>
<dbReference type="Pfam" id="PF07733">
    <property type="entry name" value="DNA_pol3_alpha"/>
    <property type="match status" value="1"/>
</dbReference>
<dbReference type="Gene3D" id="3.20.20.140">
    <property type="entry name" value="Metal-dependent hydrolases"/>
    <property type="match status" value="1"/>
</dbReference>
<dbReference type="GO" id="GO:0006260">
    <property type="term" value="P:DNA replication"/>
    <property type="evidence" value="ECO:0007669"/>
    <property type="project" value="UniProtKB-KW"/>
</dbReference>
<dbReference type="Gene3D" id="1.10.10.1600">
    <property type="entry name" value="Bacterial DNA polymerase III alpha subunit, thumb domain"/>
    <property type="match status" value="1"/>
</dbReference>
<dbReference type="CDD" id="cd04485">
    <property type="entry name" value="DnaE_OBF"/>
    <property type="match status" value="1"/>
</dbReference>
<reference evidence="10 11" key="1">
    <citation type="journal article" date="2015" name="Nature">
        <title>rRNA introns, odd ribosomes, and small enigmatic genomes across a large radiation of phyla.</title>
        <authorList>
            <person name="Brown C.T."/>
            <person name="Hug L.A."/>
            <person name="Thomas B.C."/>
            <person name="Sharon I."/>
            <person name="Castelle C.J."/>
            <person name="Singh A."/>
            <person name="Wilkins M.J."/>
            <person name="Williams K.H."/>
            <person name="Banfield J.F."/>
        </authorList>
    </citation>
    <scope>NUCLEOTIDE SEQUENCE [LARGE SCALE GENOMIC DNA]</scope>
</reference>
<dbReference type="SMART" id="SM00481">
    <property type="entry name" value="POLIIIAc"/>
    <property type="match status" value="1"/>
</dbReference>
<dbReference type="InterPro" id="IPR004805">
    <property type="entry name" value="DnaE2/DnaE/PolC"/>
</dbReference>
<dbReference type="InterPro" id="IPR011708">
    <property type="entry name" value="DNA_pol3_alpha_NTPase_dom"/>
</dbReference>
<dbReference type="InterPro" id="IPR040982">
    <property type="entry name" value="DNA_pol3_finger"/>
</dbReference>
<evidence type="ECO:0000256" key="5">
    <source>
        <dbReference type="ARBA" id="ARBA00022695"/>
    </source>
</evidence>
<dbReference type="GO" id="GO:0003676">
    <property type="term" value="F:nucleic acid binding"/>
    <property type="evidence" value="ECO:0007669"/>
    <property type="project" value="InterPro"/>
</dbReference>
<evidence type="ECO:0000256" key="1">
    <source>
        <dbReference type="ARBA" id="ARBA00004496"/>
    </source>
</evidence>
<dbReference type="GO" id="GO:0003887">
    <property type="term" value="F:DNA-directed DNA polymerase activity"/>
    <property type="evidence" value="ECO:0007669"/>
    <property type="project" value="UniProtKB-KW"/>
</dbReference>
<dbReference type="InterPro" id="IPR003141">
    <property type="entry name" value="Pol/His_phosphatase_N"/>
</dbReference>
<evidence type="ECO:0000256" key="3">
    <source>
        <dbReference type="ARBA" id="ARBA00019114"/>
    </source>
</evidence>
<dbReference type="Gene3D" id="1.10.150.870">
    <property type="match status" value="1"/>
</dbReference>
<dbReference type="Pfam" id="PF17657">
    <property type="entry name" value="DNA_pol3_finger"/>
    <property type="match status" value="1"/>
</dbReference>
<dbReference type="Pfam" id="PF14579">
    <property type="entry name" value="HHH_6"/>
    <property type="match status" value="1"/>
</dbReference>
<dbReference type="InterPro" id="IPR016195">
    <property type="entry name" value="Pol/histidinol_Pase-like"/>
</dbReference>
<dbReference type="PATRIC" id="fig|1618574.4.peg.1040"/>
<dbReference type="SUPFAM" id="SSF89550">
    <property type="entry name" value="PHP domain-like"/>
    <property type="match status" value="1"/>
</dbReference>
<evidence type="ECO:0000256" key="7">
    <source>
        <dbReference type="ARBA" id="ARBA00022932"/>
    </source>
</evidence>
<keyword evidence="7" id="KW-0239">DNA-directed DNA polymerase</keyword>
<dbReference type="InterPro" id="IPR004013">
    <property type="entry name" value="PHP_dom"/>
</dbReference>
<gene>
    <name evidence="10" type="ORF">UT24_C0012G0108</name>
</gene>
<organism evidence="10 11">
    <name type="scientific">Candidatus Woesebacteria bacterium GW2011_GWB1_39_12</name>
    <dbReference type="NCBI Taxonomy" id="1618574"/>
    <lineage>
        <taxon>Bacteria</taxon>
        <taxon>Candidatus Woeseibacteriota</taxon>
    </lineage>
</organism>
<comment type="subcellular location">
    <subcellularLocation>
        <location evidence="1">Cytoplasm</location>
    </subcellularLocation>
</comment>
<name>A0A0G0MJB9_9BACT</name>
<dbReference type="InterPro" id="IPR012340">
    <property type="entry name" value="NA-bd_OB-fold"/>
</dbReference>
<dbReference type="NCBIfam" id="NF004226">
    <property type="entry name" value="PRK05673.1"/>
    <property type="match status" value="1"/>
</dbReference>
<evidence type="ECO:0000259" key="9">
    <source>
        <dbReference type="SMART" id="SM00481"/>
    </source>
</evidence>
<proteinExistence type="predicted"/>
<sequence>MNCPPGVFGYSKHLGKIKNMAKNFVHLHVHSEYSLLDGLSRIGKMITHIKTLGMDALAITDHGVMYGAVEFYKKCTKEGIKPIIGMEGYISNEDHRTRPERSKLKNYHLVLLAKDNEGYQNLMRLTSIAHLEGYYYRPRFDKDVLRKYSKGLICTSACPLGEVGQLLINNNYGVAKETVKWYLDLFGKDYYLEVQRHEPEKFIAKAESAEIKSFLREQAETENKVNQGVLKLSRELGIPIIATNDTHYVKREDAPAQDALVCISTGKNVSDLKRLRYIDSPTFYLKSPQEMTDLFRDLPDAIKNTVKIGDKCEITITLDKWYFPKFDLPKGKTPDKELEEKSWEGLEKRLKKITSEVKERLNYELDIIKQKGYSTYFLIVSDISDWCNANKIITNTRGSTAGSLVAYALGIVNINPLDYELPFERFLTPWRPSPPDIDFDIADNRREEVIEYMTKKYGRERLAQICTFGRMLARGSVRDIARVLGFPYATGDRISKLIPIGSQGFPMTISNALEISSDLKRIYEDDKDAKKIIDLAKEVEGNARHISVHAAGVVIAPDDITMFTPIQLDPEGKKVITQYDMDSLDPNVSPNEAVGLLKFDLLGLRNLSILGEAIDVVNKLHQIDINLINIPLNDKKTFEMLSRGDTMGVFQLAGSGMTRYLKDLKPSRVEDLMAMVALYRPGPMAQIPEYIDRKNNPEKISYFDSRMKEYLGKSYGLMVYQDDVFLTAINIAGYTWEEADKFRKAVGKKIPQEMEKQKSKFIEGSVKNGLTKDKAEELFKLIEPFSGYGFNKAHAASYGMVAYWTAYMKANYTVEFMNALLTAEAKDAEKISAAVNECRRMKIKVLSPDINESDIGFKIVADDDSLNSKAIRFGFDAIKNVGKAAIDAILEERSKEIFSTFSDFLSRADSRRVNKKVLESLIKVGALSAFGSRASLLASMQEVRNRVTKPKGLENQDALFSQEEIKKTAGNSISEINLDMEEFSDEELQALERQLLGFSLSAKPINEVLGTLENLATHKIQDVFSEELGQEDIKIAAVVTDVRMIITKKSGQEMAFVKVRDDTGSLDLVVFPKIYSSIKNNLVDNKAILITGRVDSRDDSPTIIVNEIRTKENLSEISDRLFIKVPRGSSISDLEKLKKLLISNPGNQNVSLVFEGKTKRTVELSLRISWSESLSHQITDVLEFNQKLD</sequence>
<protein>
    <recommendedName>
        <fullName evidence="3">DNA polymerase III subunit alpha</fullName>
        <ecNumber evidence="2">2.7.7.7</ecNumber>
    </recommendedName>
</protein>
<dbReference type="CDD" id="cd12113">
    <property type="entry name" value="PHP_PolIIIA_DnaE3"/>
    <property type="match status" value="1"/>
</dbReference>
<dbReference type="GO" id="GO:0005737">
    <property type="term" value="C:cytoplasm"/>
    <property type="evidence" value="ECO:0007669"/>
    <property type="project" value="UniProtKB-SubCell"/>
</dbReference>
<evidence type="ECO:0000256" key="8">
    <source>
        <dbReference type="ARBA" id="ARBA00049244"/>
    </source>
</evidence>
<dbReference type="EC" id="2.7.7.7" evidence="2"/>
<dbReference type="Proteomes" id="UP000033881">
    <property type="component" value="Unassembled WGS sequence"/>
</dbReference>
<keyword evidence="4" id="KW-0808">Transferase</keyword>
<dbReference type="InterPro" id="IPR004365">
    <property type="entry name" value="NA-bd_OB_tRNA"/>
</dbReference>
<evidence type="ECO:0000313" key="10">
    <source>
        <dbReference type="EMBL" id="KKR00486.1"/>
    </source>
</evidence>
<evidence type="ECO:0000256" key="4">
    <source>
        <dbReference type="ARBA" id="ARBA00022679"/>
    </source>
</evidence>
<dbReference type="InterPro" id="IPR029460">
    <property type="entry name" value="DNAPol_HHH"/>
</dbReference>